<dbReference type="STRING" id="1661398.A0A482W5B4"/>
<keyword evidence="5" id="KW-1185">Reference proteome</keyword>
<organism evidence="4 5">
    <name type="scientific">Asbolus verrucosus</name>
    <name type="common">Desert ironclad beetle</name>
    <dbReference type="NCBI Taxonomy" id="1661398"/>
    <lineage>
        <taxon>Eukaryota</taxon>
        <taxon>Metazoa</taxon>
        <taxon>Ecdysozoa</taxon>
        <taxon>Arthropoda</taxon>
        <taxon>Hexapoda</taxon>
        <taxon>Insecta</taxon>
        <taxon>Pterygota</taxon>
        <taxon>Neoptera</taxon>
        <taxon>Endopterygota</taxon>
        <taxon>Coleoptera</taxon>
        <taxon>Polyphaga</taxon>
        <taxon>Cucujiformia</taxon>
        <taxon>Tenebrionidae</taxon>
        <taxon>Pimeliinae</taxon>
        <taxon>Asbolus</taxon>
    </lineage>
</organism>
<dbReference type="SUPFAM" id="SSF48452">
    <property type="entry name" value="TPR-like"/>
    <property type="match status" value="1"/>
</dbReference>
<evidence type="ECO:0008006" key="6">
    <source>
        <dbReference type="Google" id="ProtNLM"/>
    </source>
</evidence>
<evidence type="ECO:0000313" key="5">
    <source>
        <dbReference type="Proteomes" id="UP000292052"/>
    </source>
</evidence>
<evidence type="ECO:0000313" key="4">
    <source>
        <dbReference type="EMBL" id="RZC40331.1"/>
    </source>
</evidence>
<keyword evidence="2" id="KW-0808">Transferase</keyword>
<keyword evidence="1" id="KW-0489">Methyltransferase</keyword>
<dbReference type="GO" id="GO:0032259">
    <property type="term" value="P:methylation"/>
    <property type="evidence" value="ECO:0007669"/>
    <property type="project" value="UniProtKB-KW"/>
</dbReference>
<dbReference type="PANTHER" id="PTHR46165">
    <property type="entry name" value="SET AND MYND DOMAIN-CONTAINING PROTEIN 4"/>
    <property type="match status" value="1"/>
</dbReference>
<dbReference type="InterPro" id="IPR046341">
    <property type="entry name" value="SET_dom_sf"/>
</dbReference>
<dbReference type="GO" id="GO:0005737">
    <property type="term" value="C:cytoplasm"/>
    <property type="evidence" value="ECO:0007669"/>
    <property type="project" value="TreeGrafter"/>
</dbReference>
<dbReference type="SUPFAM" id="SSF82199">
    <property type="entry name" value="SET domain"/>
    <property type="match status" value="1"/>
</dbReference>
<dbReference type="InterPro" id="IPR044421">
    <property type="entry name" value="SMYD4_SET"/>
</dbReference>
<name>A0A482W5B4_ASBVE</name>
<dbReference type="EMBL" id="QDEB01026989">
    <property type="protein sequence ID" value="RZC40331.1"/>
    <property type="molecule type" value="Genomic_DNA"/>
</dbReference>
<dbReference type="AlphaFoldDB" id="A0A482W5B4"/>
<dbReference type="Gene3D" id="1.25.40.10">
    <property type="entry name" value="Tetratricopeptide repeat domain"/>
    <property type="match status" value="1"/>
</dbReference>
<dbReference type="InterPro" id="IPR052097">
    <property type="entry name" value="SET-MYND_domain_protein"/>
</dbReference>
<feature type="non-terminal residue" evidence="4">
    <location>
        <position position="421"/>
    </location>
</feature>
<dbReference type="PANTHER" id="PTHR46165:SF5">
    <property type="entry name" value="RE32936P"/>
    <property type="match status" value="1"/>
</dbReference>
<dbReference type="Proteomes" id="UP000292052">
    <property type="component" value="Unassembled WGS sequence"/>
</dbReference>
<proteinExistence type="predicted"/>
<accession>A0A482W5B4</accession>
<evidence type="ECO:0000256" key="3">
    <source>
        <dbReference type="ARBA" id="ARBA00022691"/>
    </source>
</evidence>
<evidence type="ECO:0000256" key="1">
    <source>
        <dbReference type="ARBA" id="ARBA00022603"/>
    </source>
</evidence>
<dbReference type="OrthoDB" id="1028014at2759"/>
<dbReference type="Gene3D" id="2.170.270.10">
    <property type="entry name" value="SET domain"/>
    <property type="match status" value="1"/>
</dbReference>
<dbReference type="GO" id="GO:0042826">
    <property type="term" value="F:histone deacetylase binding"/>
    <property type="evidence" value="ECO:0007669"/>
    <property type="project" value="TreeGrafter"/>
</dbReference>
<comment type="caution">
    <text evidence="4">The sequence shown here is derived from an EMBL/GenBank/DDBJ whole genome shotgun (WGS) entry which is preliminary data.</text>
</comment>
<reference evidence="4 5" key="1">
    <citation type="submission" date="2017-03" db="EMBL/GenBank/DDBJ databases">
        <title>Genome of the blue death feigning beetle - Asbolus verrucosus.</title>
        <authorList>
            <person name="Rider S.D."/>
        </authorList>
    </citation>
    <scope>NUCLEOTIDE SEQUENCE [LARGE SCALE GENOMIC DNA]</scope>
    <source>
        <strain evidence="4">Butters</strain>
        <tissue evidence="4">Head and leg muscle</tissue>
    </source>
</reference>
<keyword evidence="3" id="KW-0949">S-adenosyl-L-methionine</keyword>
<dbReference type="SUPFAM" id="SSF144232">
    <property type="entry name" value="HIT/MYND zinc finger-like"/>
    <property type="match status" value="1"/>
</dbReference>
<protein>
    <recommendedName>
        <fullName evidence="6">SET and MYND domain-containing protein 4</fullName>
    </recommendedName>
</protein>
<dbReference type="Gene3D" id="1.10.220.160">
    <property type="match status" value="1"/>
</dbReference>
<dbReference type="GO" id="GO:0042051">
    <property type="term" value="P:compound eye photoreceptor development"/>
    <property type="evidence" value="ECO:0007669"/>
    <property type="project" value="TreeGrafter"/>
</dbReference>
<dbReference type="CDD" id="cd10536">
    <property type="entry name" value="SET_SMYD4"/>
    <property type="match status" value="1"/>
</dbReference>
<sequence length="421" mass="47401">MQLCSEKTLQANKEGFFLQFADAVAANAGEKWTKNYVLEFLSNVQEIYRKKCKETSKKRRLEAEACVKNADKMKALSLFSQSVLRAPKQDENLSLSLLGRAKILISMAEYSNALADIQLSLRENLQRSLKAEAFWMMALCYRASGEEDRAQVSFNLAEKLLEGDNKRLQLPPKDAVKKKGRSAPPAIGEKHAQFEHASKKISVKTSRELGRYVVANEEIATGETLVVEPAYAACLLPEKFGTLGCPDCANVAFCKAECRDLATGSYHKYECKYLDLLIGSGMSVLSHTALRIITQNSLEKNLEMYKSRSKNRLYSLCTNSAKRSAGDFLQRTLMAAFLLRCLQKSGYFRNKNEDVVPTDEEYQIGEMLLFNLQTLQFNAHEVYETLCFKEQRLKGTKLAYIGVAIYPTVALFNHDCYPAVT</sequence>
<gene>
    <name evidence="4" type="ORF">BDFB_006953</name>
</gene>
<dbReference type="InterPro" id="IPR011990">
    <property type="entry name" value="TPR-like_helical_dom_sf"/>
</dbReference>
<dbReference type="GO" id="GO:0008168">
    <property type="term" value="F:methyltransferase activity"/>
    <property type="evidence" value="ECO:0007669"/>
    <property type="project" value="UniProtKB-KW"/>
</dbReference>
<dbReference type="Gene3D" id="6.10.140.2220">
    <property type="match status" value="1"/>
</dbReference>
<evidence type="ECO:0000256" key="2">
    <source>
        <dbReference type="ARBA" id="ARBA00022679"/>
    </source>
</evidence>
<dbReference type="GO" id="GO:0005634">
    <property type="term" value="C:nucleus"/>
    <property type="evidence" value="ECO:0007669"/>
    <property type="project" value="TreeGrafter"/>
</dbReference>